<dbReference type="PROSITE" id="PS50172">
    <property type="entry name" value="BRCT"/>
    <property type="match status" value="2"/>
</dbReference>
<dbReference type="PANTHER" id="PTHR15321">
    <property type="entry name" value="TUMOR SUPPRESSOR P53-BINDING PROTEIN 1"/>
    <property type="match status" value="1"/>
</dbReference>
<dbReference type="GO" id="GO:0000077">
    <property type="term" value="P:DNA damage checkpoint signaling"/>
    <property type="evidence" value="ECO:0007669"/>
    <property type="project" value="TreeGrafter"/>
</dbReference>
<evidence type="ECO:0000313" key="3">
    <source>
        <dbReference type="RefSeq" id="XP_015873221.1"/>
    </source>
</evidence>
<protein>
    <submittedName>
        <fullName evidence="3">Uncharacterized protein LOC107410322 isoform X1</fullName>
    </submittedName>
</protein>
<dbReference type="Pfam" id="PF18428">
    <property type="entry name" value="BRCT_3"/>
    <property type="match status" value="1"/>
</dbReference>
<dbReference type="InterPro" id="IPR047252">
    <property type="entry name" value="TP53BP1-like"/>
</dbReference>
<dbReference type="RefSeq" id="XP_015873221.1">
    <property type="nucleotide sequence ID" value="XM_016017735.4"/>
</dbReference>
<dbReference type="KEGG" id="zju:107410322"/>
<dbReference type="Gene3D" id="3.40.50.10190">
    <property type="entry name" value="BRCT domain"/>
    <property type="match status" value="2"/>
</dbReference>
<dbReference type="SMART" id="SM00292">
    <property type="entry name" value="BRCT"/>
    <property type="match status" value="2"/>
</dbReference>
<dbReference type="PANTHER" id="PTHR15321:SF3">
    <property type="entry name" value="TP53-BINDING PROTEIN 1"/>
    <property type="match status" value="1"/>
</dbReference>
<keyword evidence="2" id="KW-1185">Reference proteome</keyword>
<evidence type="ECO:0000313" key="2">
    <source>
        <dbReference type="Proteomes" id="UP001652623"/>
    </source>
</evidence>
<dbReference type="GO" id="GO:0045944">
    <property type="term" value="P:positive regulation of transcription by RNA polymerase II"/>
    <property type="evidence" value="ECO:0007669"/>
    <property type="project" value="TreeGrafter"/>
</dbReference>
<name>A0A6P3Z6C3_ZIZJJ</name>
<dbReference type="GO" id="GO:0005634">
    <property type="term" value="C:nucleus"/>
    <property type="evidence" value="ECO:0007669"/>
    <property type="project" value="TreeGrafter"/>
</dbReference>
<dbReference type="AlphaFoldDB" id="A0A6P3Z6C3"/>
<dbReference type="InterPro" id="IPR036420">
    <property type="entry name" value="BRCT_dom_sf"/>
</dbReference>
<feature type="domain" description="BRCT" evidence="1">
    <location>
        <begin position="871"/>
        <end position="974"/>
    </location>
</feature>
<dbReference type="GeneID" id="107410322"/>
<organism evidence="2 3">
    <name type="scientific">Ziziphus jujuba</name>
    <name type="common">Chinese jujube</name>
    <name type="synonym">Ziziphus sativa</name>
    <dbReference type="NCBI Taxonomy" id="326968"/>
    <lineage>
        <taxon>Eukaryota</taxon>
        <taxon>Viridiplantae</taxon>
        <taxon>Streptophyta</taxon>
        <taxon>Embryophyta</taxon>
        <taxon>Tracheophyta</taxon>
        <taxon>Spermatophyta</taxon>
        <taxon>Magnoliopsida</taxon>
        <taxon>eudicotyledons</taxon>
        <taxon>Gunneridae</taxon>
        <taxon>Pentapetalae</taxon>
        <taxon>rosids</taxon>
        <taxon>fabids</taxon>
        <taxon>Rosales</taxon>
        <taxon>Rhamnaceae</taxon>
        <taxon>Paliureae</taxon>
        <taxon>Ziziphus</taxon>
    </lineage>
</organism>
<gene>
    <name evidence="3" type="primary">LOC107410322</name>
</gene>
<dbReference type="InterPro" id="IPR001357">
    <property type="entry name" value="BRCT_dom"/>
</dbReference>
<proteinExistence type="predicted"/>
<reference evidence="3" key="1">
    <citation type="submission" date="2025-08" db="UniProtKB">
        <authorList>
            <consortium name="RefSeq"/>
        </authorList>
    </citation>
    <scope>IDENTIFICATION</scope>
    <source>
        <tissue evidence="3">Seedling</tissue>
    </source>
</reference>
<sequence length="1116" mass="125351">MESLGFHLPQFSEDLVWLPCWLQQHQLEPLNECINETLDHSKSTSEDFALSQGNISCREDSLFSATKEGRHNGCHLFLSGEDNSPISFASSCGNVLQFRLHLSSDGYMQYSETQSLASNAYEAILNSNRVLSAEKLETSDAFREKTLSKMNNEDCGVNILPLNFIPEPVGKSVTQSPSNHKDSTWHYRERFSLKYLKGANINTAVELSTAASEALVIHEIMKSDSEALEAADVLEVALRVKQARLQCLDDAIYCSSEETDKNDSLSDLDDSTMADAFEDVGLPFSVYDRCIGSSSISRVNETPVSQNHHEYENNFSNLKLSVQQINFDNVATEKQLEEDFNLDVVCRKDSASESLKQKIVSGSPVLFSTTSNMAIYNDPPATKSPHVMQKTVDFTRVNITSCQPQTNEDSCLHPSNLQNSGEDRETYLVERFRSRWLGGWAAVVADDTAKLKQNTHRSVPKAFAAETSFLTESADVVPDENSFVHTRETQVHGESQSNIPFEGLHDEAVEVILHSQDVVRSSNLSLVDPLCSVVPCSIPSENVSCTIPQNLNYMETDSRKCCSPATELEMENSPRSTTANTEFQGPVRRRFTSLKTYSMLVPEHVATINGGSLYHNQSFLSDFKWEQLSFNKNMGCIRSCDKRTCKDTQHCSSMSKYTAGIHNEENCDNLENGITVERIKNQKKSDHETSGEGSEFLEKEQPPILNSRMCCCLQACIPSLYNSIGEKHPKEASIPENVLKLQKNQKLTKIHSDCESSHDGCIPSLNNFIEDKHPKEASMPENVLKLQKNHKLRKRQSNCEGSHDGHVPAEKRARFTEADTQIKQNKILQKLDSSKTNCPTGRTSKKLKYSEKWLNHRSHKKSLRNCCFKIGKRLIFQGIEFLLTGFSSEKEKDIEEQIRKHGGIILSDIPSPNSKGKRCSRSSLYQLPVILCLKKLQTTKFLYGCSVNAFILKVDWVTESIRAGYVLLPEKYMILSSRDAQATSIVESVHHKNNNYIFDRVGIVLHGKPNFCTKLAIIIKHGGGQVFKALHWLVNRLDKEKISLGVIVAEDENRASRHLRQCALEWKIPMMPTSWIIKSLYLGKLLPCVDEGPFSSLKGPKKGKLLPVSTEMSEEI</sequence>
<dbReference type="Proteomes" id="UP001652623">
    <property type="component" value="Chromosome 8"/>
</dbReference>
<dbReference type="SUPFAM" id="SSF52113">
    <property type="entry name" value="BRCT domain"/>
    <property type="match status" value="1"/>
</dbReference>
<feature type="domain" description="BRCT" evidence="1">
    <location>
        <begin position="993"/>
        <end position="1087"/>
    </location>
</feature>
<accession>A0A6P3Z6C3</accession>
<dbReference type="GO" id="GO:0042393">
    <property type="term" value="F:histone binding"/>
    <property type="evidence" value="ECO:0007669"/>
    <property type="project" value="TreeGrafter"/>
</dbReference>
<evidence type="ECO:0000259" key="1">
    <source>
        <dbReference type="PROSITE" id="PS50172"/>
    </source>
</evidence>
<dbReference type="Pfam" id="PF00533">
    <property type="entry name" value="BRCT"/>
    <property type="match status" value="1"/>
</dbReference>